<evidence type="ECO:0000313" key="3">
    <source>
        <dbReference type="Proteomes" id="UP000185944"/>
    </source>
</evidence>
<sequence>MCHELRSPRTRRFSIIGSMKEFSSYMVDELFTAGQGCEKKVYDKLETGLMTGVDLKETDQPHMPEIEVVFLGMICILFTIFFKCTLFYSKPAFLDISLSDKWTNAVIVLTFIIVAKTGIVYCKKINV</sequence>
<keyword evidence="3" id="KW-1185">Reference proteome</keyword>
<dbReference type="VEuPathDB" id="MicrosporidiaDB:NEDG_01664"/>
<dbReference type="RefSeq" id="XP_067544972.1">
    <property type="nucleotide sequence ID" value="XM_067689082.1"/>
</dbReference>
<dbReference type="AlphaFoldDB" id="A0A177EIE5"/>
<feature type="transmembrane region" description="Helical" evidence="1">
    <location>
        <begin position="101"/>
        <end position="122"/>
    </location>
</feature>
<feature type="transmembrane region" description="Helical" evidence="1">
    <location>
        <begin position="68"/>
        <end position="89"/>
    </location>
</feature>
<dbReference type="EMBL" id="LTDL01000021">
    <property type="protein sequence ID" value="OAG31251.1"/>
    <property type="molecule type" value="Genomic_DNA"/>
</dbReference>
<organism evidence="2 3">
    <name type="scientific">Nematocida displodere</name>
    <dbReference type="NCBI Taxonomy" id="1805483"/>
    <lineage>
        <taxon>Eukaryota</taxon>
        <taxon>Fungi</taxon>
        <taxon>Fungi incertae sedis</taxon>
        <taxon>Microsporidia</taxon>
        <taxon>Nematocida</taxon>
    </lineage>
</organism>
<evidence type="ECO:0000313" key="2">
    <source>
        <dbReference type="EMBL" id="OAG31251.1"/>
    </source>
</evidence>
<gene>
    <name evidence="2" type="ORF">NEDG_01664</name>
</gene>
<keyword evidence="1" id="KW-1133">Transmembrane helix</keyword>
<dbReference type="Proteomes" id="UP000185944">
    <property type="component" value="Unassembled WGS sequence"/>
</dbReference>
<comment type="caution">
    <text evidence="2">The sequence shown here is derived from an EMBL/GenBank/DDBJ whole genome shotgun (WGS) entry which is preliminary data.</text>
</comment>
<proteinExistence type="predicted"/>
<dbReference type="OrthoDB" id="2194500at2759"/>
<keyword evidence="1" id="KW-0812">Transmembrane</keyword>
<dbReference type="GeneID" id="93648014"/>
<accession>A0A177EIE5</accession>
<reference evidence="2 3" key="1">
    <citation type="submission" date="2016-02" db="EMBL/GenBank/DDBJ databases">
        <title>Discovery of a natural microsporidian pathogen with a broad tissue tropism in Caenorhabditis elegans.</title>
        <authorList>
            <person name="Luallen R.J."/>
            <person name="Reinke A.W."/>
            <person name="Tong L."/>
            <person name="Botts M.R."/>
            <person name="Felix M.-A."/>
            <person name="Troemel E.R."/>
        </authorList>
    </citation>
    <scope>NUCLEOTIDE SEQUENCE [LARGE SCALE GENOMIC DNA]</scope>
    <source>
        <strain evidence="2 3">JUm2807</strain>
    </source>
</reference>
<protein>
    <submittedName>
        <fullName evidence="2">Uncharacterized protein</fullName>
    </submittedName>
</protein>
<keyword evidence="1" id="KW-0472">Membrane</keyword>
<evidence type="ECO:0000256" key="1">
    <source>
        <dbReference type="SAM" id="Phobius"/>
    </source>
</evidence>
<name>A0A177EIE5_9MICR</name>